<proteinExistence type="predicted"/>
<feature type="signal peptide" evidence="2">
    <location>
        <begin position="1"/>
        <end position="17"/>
    </location>
</feature>
<gene>
    <name evidence="3" type="ORF">K443DRAFT_462699</name>
</gene>
<evidence type="ECO:0000313" key="4">
    <source>
        <dbReference type="Proteomes" id="UP000054477"/>
    </source>
</evidence>
<evidence type="ECO:0000256" key="1">
    <source>
        <dbReference type="SAM" id="Phobius"/>
    </source>
</evidence>
<sequence>MLIILALLYFSLVSTRAAPLDIIGHLDIFRPPDLLQRDCECPPDQRTIFAIVWNCIVTITLCTWSSVHPNIPGPDEGRWKVTWRSIKLMLCGLIAPELILMWALRQWRGAQYIRQKVHELCHVNWTMTHGHFVQMGGFTLMDGDVSKGVLTAEKFQELLRAKKIDLPTISKEEIEDRSKGDGLSAILTIVQTTWFIIQVSLRLKQHLVVTHVEWLTFAVAVFNGALHFLWWQKPLNVQFPIALALRLDAPTPVQDAELVSAPHDRRDIETMELLDEPDRAMPGSEHRVYQQGSRMTKGFTKLMSFISYPAKVFSRSFDDIAAWKQVVKEEAMRVPTFYGAETGSYPRIQQWFIVLFVSVMFAFVHFLAGLSAFPTLNERIVWFSSTFAILFVPMLFWFTICQWYQEPKLIAKFSPLLVGIYILARIFLFVLGFTTLRCLPPGALDTIHWPNFILVFTGN</sequence>
<keyword evidence="4" id="KW-1185">Reference proteome</keyword>
<dbReference type="PANTHER" id="PTHR35043">
    <property type="entry name" value="TRANSCRIPTION FACTOR DOMAIN-CONTAINING PROTEIN"/>
    <property type="match status" value="1"/>
</dbReference>
<feature type="transmembrane region" description="Helical" evidence="1">
    <location>
        <begin position="351"/>
        <end position="374"/>
    </location>
</feature>
<feature type="chain" id="PRO_5002205661" evidence="2">
    <location>
        <begin position="18"/>
        <end position="459"/>
    </location>
</feature>
<dbReference type="STRING" id="1095629.A0A0C9X6J4"/>
<organism evidence="3 4">
    <name type="scientific">Laccaria amethystina LaAM-08-1</name>
    <dbReference type="NCBI Taxonomy" id="1095629"/>
    <lineage>
        <taxon>Eukaryota</taxon>
        <taxon>Fungi</taxon>
        <taxon>Dikarya</taxon>
        <taxon>Basidiomycota</taxon>
        <taxon>Agaricomycotina</taxon>
        <taxon>Agaricomycetes</taxon>
        <taxon>Agaricomycetidae</taxon>
        <taxon>Agaricales</taxon>
        <taxon>Agaricineae</taxon>
        <taxon>Hydnangiaceae</taxon>
        <taxon>Laccaria</taxon>
    </lineage>
</organism>
<keyword evidence="1" id="KW-0472">Membrane</keyword>
<keyword evidence="1" id="KW-1133">Transmembrane helix</keyword>
<dbReference type="HOGENOM" id="CLU_022883_6_1_1"/>
<dbReference type="OrthoDB" id="9451547at2759"/>
<keyword evidence="1" id="KW-0812">Transmembrane</keyword>
<reference evidence="3 4" key="1">
    <citation type="submission" date="2014-04" db="EMBL/GenBank/DDBJ databases">
        <authorList>
            <consortium name="DOE Joint Genome Institute"/>
            <person name="Kuo A."/>
            <person name="Kohler A."/>
            <person name="Nagy L.G."/>
            <person name="Floudas D."/>
            <person name="Copeland A."/>
            <person name="Barry K.W."/>
            <person name="Cichocki N."/>
            <person name="Veneault-Fourrey C."/>
            <person name="LaButti K."/>
            <person name="Lindquist E.A."/>
            <person name="Lipzen A."/>
            <person name="Lundell T."/>
            <person name="Morin E."/>
            <person name="Murat C."/>
            <person name="Sun H."/>
            <person name="Tunlid A."/>
            <person name="Henrissat B."/>
            <person name="Grigoriev I.V."/>
            <person name="Hibbett D.S."/>
            <person name="Martin F."/>
            <person name="Nordberg H.P."/>
            <person name="Cantor M.N."/>
            <person name="Hua S.X."/>
        </authorList>
    </citation>
    <scope>NUCLEOTIDE SEQUENCE [LARGE SCALE GENOMIC DNA]</scope>
    <source>
        <strain evidence="3 4">LaAM-08-1</strain>
    </source>
</reference>
<dbReference type="EMBL" id="KN838946">
    <property type="protein sequence ID" value="KIJ92022.1"/>
    <property type="molecule type" value="Genomic_DNA"/>
</dbReference>
<evidence type="ECO:0000256" key="2">
    <source>
        <dbReference type="SAM" id="SignalP"/>
    </source>
</evidence>
<reference evidence="4" key="2">
    <citation type="submission" date="2015-01" db="EMBL/GenBank/DDBJ databases">
        <title>Evolutionary Origins and Diversification of the Mycorrhizal Mutualists.</title>
        <authorList>
            <consortium name="DOE Joint Genome Institute"/>
            <consortium name="Mycorrhizal Genomics Consortium"/>
            <person name="Kohler A."/>
            <person name="Kuo A."/>
            <person name="Nagy L.G."/>
            <person name="Floudas D."/>
            <person name="Copeland A."/>
            <person name="Barry K.W."/>
            <person name="Cichocki N."/>
            <person name="Veneault-Fourrey C."/>
            <person name="LaButti K."/>
            <person name="Lindquist E.A."/>
            <person name="Lipzen A."/>
            <person name="Lundell T."/>
            <person name="Morin E."/>
            <person name="Murat C."/>
            <person name="Riley R."/>
            <person name="Ohm R."/>
            <person name="Sun H."/>
            <person name="Tunlid A."/>
            <person name="Henrissat B."/>
            <person name="Grigoriev I.V."/>
            <person name="Hibbett D.S."/>
            <person name="Martin F."/>
        </authorList>
    </citation>
    <scope>NUCLEOTIDE SEQUENCE [LARGE SCALE GENOMIC DNA]</scope>
    <source>
        <strain evidence="4">LaAM-08-1</strain>
    </source>
</reference>
<accession>A0A0C9X6J4</accession>
<dbReference type="Proteomes" id="UP000054477">
    <property type="component" value="Unassembled WGS sequence"/>
</dbReference>
<feature type="transmembrane region" description="Helical" evidence="1">
    <location>
        <begin position="380"/>
        <end position="404"/>
    </location>
</feature>
<name>A0A0C9X6J4_9AGAR</name>
<keyword evidence="2" id="KW-0732">Signal</keyword>
<protein>
    <submittedName>
        <fullName evidence="3">Uncharacterized protein</fullName>
    </submittedName>
</protein>
<dbReference type="PANTHER" id="PTHR35043:SF7">
    <property type="entry name" value="TRANSCRIPTION FACTOR DOMAIN-CONTAINING PROTEIN"/>
    <property type="match status" value="1"/>
</dbReference>
<dbReference type="AlphaFoldDB" id="A0A0C9X6J4"/>
<feature type="transmembrane region" description="Helical" evidence="1">
    <location>
        <begin position="416"/>
        <end position="436"/>
    </location>
</feature>
<evidence type="ECO:0000313" key="3">
    <source>
        <dbReference type="EMBL" id="KIJ92022.1"/>
    </source>
</evidence>